<evidence type="ECO:0000256" key="5">
    <source>
        <dbReference type="RuleBase" id="RU000675"/>
    </source>
</evidence>
<gene>
    <name evidence="11" type="ORF">MTX78_22490</name>
</gene>
<reference evidence="11 12" key="1">
    <citation type="submission" date="2022-03" db="EMBL/GenBank/DDBJ databases">
        <title>Hymenobactersp. isolated from the air.</title>
        <authorList>
            <person name="Won M."/>
            <person name="Kwon S.-W."/>
        </authorList>
    </citation>
    <scope>NUCLEOTIDE SEQUENCE [LARGE SCALE GENOMIC DNA]</scope>
    <source>
        <strain evidence="11 12">KACC 21982</strain>
    </source>
</reference>
<dbReference type="EMBL" id="CP094669">
    <property type="protein sequence ID" value="UOG74870.1"/>
    <property type="molecule type" value="Genomic_DNA"/>
</dbReference>
<evidence type="ECO:0000259" key="10">
    <source>
        <dbReference type="Pfam" id="PF21467"/>
    </source>
</evidence>
<dbReference type="RefSeq" id="WP_243798527.1">
    <property type="nucleotide sequence ID" value="NZ_CP094669.1"/>
</dbReference>
<evidence type="ECO:0000259" key="9">
    <source>
        <dbReference type="Pfam" id="PF21317"/>
    </source>
</evidence>
<dbReference type="Pfam" id="PF21317">
    <property type="entry name" value="BetaGal_ABD_1"/>
    <property type="match status" value="1"/>
</dbReference>
<dbReference type="InterPro" id="IPR017853">
    <property type="entry name" value="GH"/>
</dbReference>
<evidence type="ECO:0000313" key="12">
    <source>
        <dbReference type="Proteomes" id="UP000831113"/>
    </source>
</evidence>
<feature type="domain" description="Beta-galactosidase 1-like first all-beta" evidence="9">
    <location>
        <begin position="395"/>
        <end position="505"/>
    </location>
</feature>
<dbReference type="InterPro" id="IPR008979">
    <property type="entry name" value="Galactose-bd-like_sf"/>
</dbReference>
<evidence type="ECO:0000256" key="4">
    <source>
        <dbReference type="PROSITE-ProRule" id="PRU00182"/>
    </source>
</evidence>
<evidence type="ECO:0000256" key="6">
    <source>
        <dbReference type="RuleBase" id="RU003679"/>
    </source>
</evidence>
<dbReference type="InterPro" id="IPR048912">
    <property type="entry name" value="BetaGal1-like_ABD1"/>
</dbReference>
<dbReference type="SUPFAM" id="SSF49785">
    <property type="entry name" value="Galactose-binding domain-like"/>
    <property type="match status" value="1"/>
</dbReference>
<evidence type="ECO:0000256" key="7">
    <source>
        <dbReference type="SAM" id="SignalP"/>
    </source>
</evidence>
<dbReference type="Gene3D" id="3.20.20.80">
    <property type="entry name" value="Glycosidases"/>
    <property type="match status" value="1"/>
</dbReference>
<sequence>MRHLGLLVFVFLSLVLQPAPATAQVATHTFALGDENFLLDGKPFQMISGELHYPRVPREAWRARMKMARAMGLNTIGTYVFWNLHEPEKGKFDFSGNNDIAAFVRMAQEEGLWVVLRPSPYVCAEWEFGGYPYWLQNEKGLVVRSKSPAFLAEYRAYIQAVGKQLAPLQVNHGGPVLMVQVENEYGFYASDKEYLELNRKLFLEAGFDGLLYTCDPAAKVAQGHLPGLLPAVNGLDKPEEVKKIVRTNHGGKGPYFIAEWYPAWFDWWGAPHHTVPAAQYTGRLDTVLAAGLSINMYMFHGGTTRGFMNGANFSDTVAYEPQISSYDYDAPLDEAGNATPKFMAFRQVIQKHLPAGVKLPAVPAAKPTITLPAVQLTQAVSLFDVLPAPKANATPLTFEDLNQAYGYVLYRATVPGGSTSMLKIKDLRDYGLVFVNGKRVGILDRRLKQDSLLLTLPKGQVKLEILVENLGRINFGKYLLQNRKGITEQVVLGGKEVKNWQMFKLPFEQVNAALFKGKATPATPGGPVLKRGTFALTQTGDTYLDMQAYGKGCVWINGHSLGRYWEIGPQQTVYVPVEWLKKGENEVVVLELLKPEVKTLTSSPKPILSRLPSPATGKVH</sequence>
<dbReference type="Pfam" id="PF21467">
    <property type="entry name" value="BetaGal_gal-bd"/>
    <property type="match status" value="1"/>
</dbReference>
<dbReference type="InterPro" id="IPR026283">
    <property type="entry name" value="B-gal_1-like"/>
</dbReference>
<feature type="domain" description="Beta-galactosidase galactose-binding" evidence="10">
    <location>
        <begin position="528"/>
        <end position="585"/>
    </location>
</feature>
<feature type="domain" description="Glycoside hydrolase 35 catalytic" evidence="8">
    <location>
        <begin position="36"/>
        <end position="351"/>
    </location>
</feature>
<evidence type="ECO:0000256" key="3">
    <source>
        <dbReference type="ARBA" id="ARBA00023295"/>
    </source>
</evidence>
<evidence type="ECO:0000259" key="8">
    <source>
        <dbReference type="Pfam" id="PF01301"/>
    </source>
</evidence>
<dbReference type="InterPro" id="IPR048913">
    <property type="entry name" value="BetaGal_gal-bd"/>
</dbReference>
<dbReference type="InterPro" id="IPR031330">
    <property type="entry name" value="Gly_Hdrlase_35_cat"/>
</dbReference>
<dbReference type="Gene3D" id="2.60.120.260">
    <property type="entry name" value="Galactose-binding domain-like"/>
    <property type="match status" value="2"/>
</dbReference>
<proteinExistence type="inferred from homology"/>
<dbReference type="PROSITE" id="PS50889">
    <property type="entry name" value="S4"/>
    <property type="match status" value="1"/>
</dbReference>
<dbReference type="PRINTS" id="PR00742">
    <property type="entry name" value="GLHYDRLASE35"/>
</dbReference>
<name>A0ABY4CX72_9BACT</name>
<keyword evidence="3 5" id="KW-0326">Glycosidase</keyword>
<dbReference type="SUPFAM" id="SSF51445">
    <property type="entry name" value="(Trans)glycosidases"/>
    <property type="match status" value="1"/>
</dbReference>
<dbReference type="PROSITE" id="PS01182">
    <property type="entry name" value="GLYCOSYL_HYDROL_F35"/>
    <property type="match status" value="1"/>
</dbReference>
<keyword evidence="12" id="KW-1185">Reference proteome</keyword>
<dbReference type="EC" id="3.2.1.23" evidence="5"/>
<evidence type="ECO:0000313" key="11">
    <source>
        <dbReference type="EMBL" id="UOG74870.1"/>
    </source>
</evidence>
<evidence type="ECO:0000256" key="2">
    <source>
        <dbReference type="ARBA" id="ARBA00022801"/>
    </source>
</evidence>
<dbReference type="PIRSF" id="PIRSF006336">
    <property type="entry name" value="B-gal"/>
    <property type="match status" value="1"/>
</dbReference>
<dbReference type="InterPro" id="IPR019801">
    <property type="entry name" value="Glyco_hydro_35_CS"/>
</dbReference>
<keyword evidence="4" id="KW-0694">RNA-binding</keyword>
<dbReference type="Pfam" id="PF01301">
    <property type="entry name" value="Glyco_hydro_35"/>
    <property type="match status" value="1"/>
</dbReference>
<accession>A0ABY4CX72</accession>
<dbReference type="InterPro" id="IPR001944">
    <property type="entry name" value="Glycoside_Hdrlase_35"/>
</dbReference>
<comment type="catalytic activity">
    <reaction evidence="5">
        <text>Hydrolysis of terminal non-reducing beta-D-galactose residues in beta-D-galactosides.</text>
        <dbReference type="EC" id="3.2.1.23"/>
    </reaction>
</comment>
<keyword evidence="7" id="KW-0732">Signal</keyword>
<comment type="similarity">
    <text evidence="1 6">Belongs to the glycosyl hydrolase 35 family.</text>
</comment>
<dbReference type="PANTHER" id="PTHR23421">
    <property type="entry name" value="BETA-GALACTOSIDASE RELATED"/>
    <property type="match status" value="1"/>
</dbReference>
<feature type="chain" id="PRO_5046957874" description="Beta-galactosidase" evidence="7">
    <location>
        <begin position="24"/>
        <end position="620"/>
    </location>
</feature>
<dbReference type="Proteomes" id="UP000831113">
    <property type="component" value="Chromosome"/>
</dbReference>
<organism evidence="11 12">
    <name type="scientific">Hymenobacter tibetensis</name>
    <dbReference type="NCBI Taxonomy" id="497967"/>
    <lineage>
        <taxon>Bacteria</taxon>
        <taxon>Pseudomonadati</taxon>
        <taxon>Bacteroidota</taxon>
        <taxon>Cytophagia</taxon>
        <taxon>Cytophagales</taxon>
        <taxon>Hymenobacteraceae</taxon>
        <taxon>Hymenobacter</taxon>
    </lineage>
</organism>
<keyword evidence="2 5" id="KW-0378">Hydrolase</keyword>
<protein>
    <recommendedName>
        <fullName evidence="5">Beta-galactosidase</fullName>
        <ecNumber evidence="5">3.2.1.23</ecNumber>
    </recommendedName>
</protein>
<evidence type="ECO:0000256" key="1">
    <source>
        <dbReference type="ARBA" id="ARBA00009809"/>
    </source>
</evidence>
<feature type="signal peptide" evidence="7">
    <location>
        <begin position="1"/>
        <end position="23"/>
    </location>
</feature>